<evidence type="ECO:0008006" key="2">
    <source>
        <dbReference type="Google" id="ProtNLM"/>
    </source>
</evidence>
<proteinExistence type="predicted"/>
<comment type="caution">
    <text evidence="1">The sequence shown here is derived from an EMBL/GenBank/DDBJ whole genome shotgun (WGS) entry which is preliminary data.</text>
</comment>
<reference evidence="1" key="1">
    <citation type="journal article" date="2020" name="mSystems">
        <title>Genome- and Community-Level Interaction Insights into Carbon Utilization and Element Cycling Functions of Hydrothermarchaeota in Hydrothermal Sediment.</title>
        <authorList>
            <person name="Zhou Z."/>
            <person name="Liu Y."/>
            <person name="Xu W."/>
            <person name="Pan J."/>
            <person name="Luo Z.H."/>
            <person name="Li M."/>
        </authorList>
    </citation>
    <scope>NUCLEOTIDE SEQUENCE [LARGE SCALE GENOMIC DNA]</scope>
    <source>
        <strain evidence="1">HyVt-102</strain>
    </source>
</reference>
<organism evidence="1">
    <name type="scientific">candidate division WOR-3 bacterium</name>
    <dbReference type="NCBI Taxonomy" id="2052148"/>
    <lineage>
        <taxon>Bacteria</taxon>
        <taxon>Bacteria division WOR-3</taxon>
    </lineage>
</organism>
<sequence length="185" mass="21672">MEVKGSSVIPTVVFVKQRFGNRFTEWLNELREESRRILEKEIILSQWYPLKEAYLEPTISICRVFYDGSIRGAWEVGRFSADFGLKNVYKFFLRFSSPNFLVRRASIILPTYFKPSKIEIVENLEGKAKMHITYFPEIHEIIEHRIGGWMERAIELCGVKEGRVTITRSLARGESVTEFTAEWKI</sequence>
<name>A0A7C0VAG7_UNCW3</name>
<protein>
    <recommendedName>
        <fullName evidence="2">DUF2378 family protein</fullName>
    </recommendedName>
</protein>
<dbReference type="Proteomes" id="UP000885847">
    <property type="component" value="Unassembled WGS sequence"/>
</dbReference>
<evidence type="ECO:0000313" key="1">
    <source>
        <dbReference type="EMBL" id="HDI82677.1"/>
    </source>
</evidence>
<dbReference type="EMBL" id="DQWE01000120">
    <property type="protein sequence ID" value="HDI82677.1"/>
    <property type="molecule type" value="Genomic_DNA"/>
</dbReference>
<dbReference type="AlphaFoldDB" id="A0A7C0VAG7"/>
<accession>A0A7C0VAG7</accession>
<gene>
    <name evidence="1" type="ORF">ENF18_02655</name>
</gene>